<evidence type="ECO:0000313" key="2">
    <source>
        <dbReference type="Proteomes" id="UP000245890"/>
    </source>
</evidence>
<reference evidence="1 2" key="1">
    <citation type="submission" date="2018-05" db="EMBL/GenBank/DDBJ databases">
        <title>Description of Sphingomonas pokkalii sp nov, isolated from the rhizosphere of saline tolerant pokkali rice and its draft genome analysis.</title>
        <authorList>
            <person name="Menon R."/>
            <person name="Kumari S."/>
            <person name="Rameshkumar N."/>
        </authorList>
    </citation>
    <scope>NUCLEOTIDE SEQUENCE [LARGE SCALE GENOMIC DNA]</scope>
    <source>
        <strain evidence="1 2">L3B27</strain>
    </source>
</reference>
<proteinExistence type="predicted"/>
<name>A0A2U0SD99_9SPHN</name>
<keyword evidence="2" id="KW-1185">Reference proteome</keyword>
<dbReference type="Proteomes" id="UP000245890">
    <property type="component" value="Unassembled WGS sequence"/>
</dbReference>
<accession>A0A2U0SD99</accession>
<dbReference type="AlphaFoldDB" id="A0A2U0SD99"/>
<evidence type="ECO:0008006" key="3">
    <source>
        <dbReference type="Google" id="ProtNLM"/>
    </source>
</evidence>
<dbReference type="RefSeq" id="WP_116468792.1">
    <property type="nucleotide sequence ID" value="NZ_QENQ01000001.1"/>
</dbReference>
<comment type="caution">
    <text evidence="1">The sequence shown here is derived from an EMBL/GenBank/DDBJ whole genome shotgun (WGS) entry which is preliminary data.</text>
</comment>
<dbReference type="OrthoDB" id="7297944at2"/>
<protein>
    <recommendedName>
        <fullName evidence="3">Glycosyltransferase family 1 protein</fullName>
    </recommendedName>
</protein>
<evidence type="ECO:0000313" key="1">
    <source>
        <dbReference type="EMBL" id="PVX29353.1"/>
    </source>
</evidence>
<gene>
    <name evidence="1" type="ORF">DD559_08505</name>
</gene>
<organism evidence="1 2">
    <name type="scientific">Sphingomonas pokkalii</name>
    <dbReference type="NCBI Taxonomy" id="2175090"/>
    <lineage>
        <taxon>Bacteria</taxon>
        <taxon>Pseudomonadati</taxon>
        <taxon>Pseudomonadota</taxon>
        <taxon>Alphaproteobacteria</taxon>
        <taxon>Sphingomonadales</taxon>
        <taxon>Sphingomonadaceae</taxon>
        <taxon>Sphingomonas</taxon>
    </lineage>
</organism>
<dbReference type="EMBL" id="QENQ01000001">
    <property type="protein sequence ID" value="PVX29353.1"/>
    <property type="molecule type" value="Genomic_DNA"/>
</dbReference>
<sequence length="295" mass="33762">MSRVHIVVFDRTPQWTIMKEDIYTSLLHWLTQIGHVVTIETRSFEPNALNIIIGLQYLTPQEIDDIAASPYEFGVFDVEYIAAGMVNFKPETSWLFAERSRKFRDRCRFFLSYFEESVREMARLGVFSRQIMPGYVKTFEPESVIAEHDRTIDLYFFGNVDAHRAAVLERIEKTVPVLVQTPSQATPLFLRNARAARSKIVLSLGRALPFTHIGPMRLVEMAHLRTFVLSEAPAVAQPDLDGLCGYWSAAEDPGEVARAWLFDPERRRARAEAAFERIKAFDPLTPLSEALEPRP</sequence>